<sequence>MGDFNLELEKIRYNTSSNTTRLERRALIWELIDRDFKSAFDKIKENRVTETRRGPKKNTIIDYIWILDN</sequence>
<proteinExistence type="predicted"/>
<organism evidence="1 2">
    <name type="scientific">Dentiscutata heterogama</name>
    <dbReference type="NCBI Taxonomy" id="1316150"/>
    <lineage>
        <taxon>Eukaryota</taxon>
        <taxon>Fungi</taxon>
        <taxon>Fungi incertae sedis</taxon>
        <taxon>Mucoromycota</taxon>
        <taxon>Glomeromycotina</taxon>
        <taxon>Glomeromycetes</taxon>
        <taxon>Diversisporales</taxon>
        <taxon>Gigasporaceae</taxon>
        <taxon>Dentiscutata</taxon>
    </lineage>
</organism>
<feature type="non-terminal residue" evidence="1">
    <location>
        <position position="69"/>
    </location>
</feature>
<evidence type="ECO:0000313" key="2">
    <source>
        <dbReference type="Proteomes" id="UP000789702"/>
    </source>
</evidence>
<evidence type="ECO:0000313" key="1">
    <source>
        <dbReference type="EMBL" id="CAG8750221.1"/>
    </source>
</evidence>
<accession>A0ACA9QGN8</accession>
<gene>
    <name evidence="1" type="ORF">DHETER_LOCUS14589</name>
</gene>
<protein>
    <submittedName>
        <fullName evidence="1">15490_t:CDS:1</fullName>
    </submittedName>
</protein>
<dbReference type="Proteomes" id="UP000789702">
    <property type="component" value="Unassembled WGS sequence"/>
</dbReference>
<reference evidence="1" key="1">
    <citation type="submission" date="2021-06" db="EMBL/GenBank/DDBJ databases">
        <authorList>
            <person name="Kallberg Y."/>
            <person name="Tangrot J."/>
            <person name="Rosling A."/>
        </authorList>
    </citation>
    <scope>NUCLEOTIDE SEQUENCE</scope>
    <source>
        <strain evidence="1">IL203A</strain>
    </source>
</reference>
<dbReference type="EMBL" id="CAJVPU010045783">
    <property type="protein sequence ID" value="CAG8750221.1"/>
    <property type="molecule type" value="Genomic_DNA"/>
</dbReference>
<name>A0ACA9QGN8_9GLOM</name>
<comment type="caution">
    <text evidence="1">The sequence shown here is derived from an EMBL/GenBank/DDBJ whole genome shotgun (WGS) entry which is preliminary data.</text>
</comment>
<keyword evidence="2" id="KW-1185">Reference proteome</keyword>